<feature type="compositionally biased region" description="Basic and acidic residues" evidence="1">
    <location>
        <begin position="242"/>
        <end position="256"/>
    </location>
</feature>
<dbReference type="AlphaFoldDB" id="A0AAV0K9F7"/>
<dbReference type="SUPFAM" id="SSF54403">
    <property type="entry name" value="Cystatin/monellin"/>
    <property type="match status" value="1"/>
</dbReference>
<reference evidence="2" key="1">
    <citation type="submission" date="2022-08" db="EMBL/GenBank/DDBJ databases">
        <authorList>
            <person name="Gutierrez-Valencia J."/>
        </authorList>
    </citation>
    <scope>NUCLEOTIDE SEQUENCE</scope>
</reference>
<evidence type="ECO:0000313" key="3">
    <source>
        <dbReference type="Proteomes" id="UP001154282"/>
    </source>
</evidence>
<name>A0AAV0K9F7_9ROSI</name>
<protein>
    <submittedName>
        <fullName evidence="2">Uncharacterized protein</fullName>
    </submittedName>
</protein>
<comment type="caution">
    <text evidence="2">The sequence shown here is derived from an EMBL/GenBank/DDBJ whole genome shotgun (WGS) entry which is preliminary data.</text>
</comment>
<sequence>MPSSSNSTARKKFFYQDDDDDEFPSLQYYADSRCKCCRELDSRDMKPQPDDDDFISPTDDFEGDELLKLHVIHYRRKKWETGCWDIDCPPDYGGIGGIAYPGKHLYGDDMKSDKLLNDMAKHVVDTYNKEKGGKLVFVGVRNVSAEGCNWRNFYITFGCRNGSGVRKKTRMRVKTYRAVVTCRIWSDKKEKRILVFRDASGKDLLPPDRFYGPLTTPFYRHPALAGRKDLKKESGGVVGKNSDAEGGDKEDLEKESGGVVVGNSDAEDGVVCQ</sequence>
<gene>
    <name evidence="2" type="ORF">LITE_LOCUS17812</name>
</gene>
<dbReference type="Proteomes" id="UP001154282">
    <property type="component" value="Unassembled WGS sequence"/>
</dbReference>
<dbReference type="InterPro" id="IPR046350">
    <property type="entry name" value="Cystatin_sf"/>
</dbReference>
<evidence type="ECO:0000256" key="1">
    <source>
        <dbReference type="SAM" id="MobiDB-lite"/>
    </source>
</evidence>
<proteinExistence type="predicted"/>
<organism evidence="2 3">
    <name type="scientific">Linum tenue</name>
    <dbReference type="NCBI Taxonomy" id="586396"/>
    <lineage>
        <taxon>Eukaryota</taxon>
        <taxon>Viridiplantae</taxon>
        <taxon>Streptophyta</taxon>
        <taxon>Embryophyta</taxon>
        <taxon>Tracheophyta</taxon>
        <taxon>Spermatophyta</taxon>
        <taxon>Magnoliopsida</taxon>
        <taxon>eudicotyledons</taxon>
        <taxon>Gunneridae</taxon>
        <taxon>Pentapetalae</taxon>
        <taxon>rosids</taxon>
        <taxon>fabids</taxon>
        <taxon>Malpighiales</taxon>
        <taxon>Linaceae</taxon>
        <taxon>Linum</taxon>
    </lineage>
</organism>
<accession>A0AAV0K9F7</accession>
<dbReference type="EMBL" id="CAMGYJ010000005">
    <property type="protein sequence ID" value="CAI0418962.1"/>
    <property type="molecule type" value="Genomic_DNA"/>
</dbReference>
<feature type="region of interest" description="Disordered" evidence="1">
    <location>
        <begin position="229"/>
        <end position="273"/>
    </location>
</feature>
<dbReference type="Gene3D" id="3.10.450.10">
    <property type="match status" value="1"/>
</dbReference>
<keyword evidence="3" id="KW-1185">Reference proteome</keyword>
<evidence type="ECO:0000313" key="2">
    <source>
        <dbReference type="EMBL" id="CAI0418962.1"/>
    </source>
</evidence>